<evidence type="ECO:0000256" key="7">
    <source>
        <dbReference type="ARBA" id="ARBA00022827"/>
    </source>
</evidence>
<gene>
    <name evidence="12" type="ORF">GM655_18005</name>
</gene>
<evidence type="ECO:0000256" key="2">
    <source>
        <dbReference type="ARBA" id="ARBA00011955"/>
    </source>
</evidence>
<name>A0ABW9SRR8_9BURK</name>
<proteinExistence type="inferred from homology"/>
<evidence type="ECO:0000256" key="10">
    <source>
        <dbReference type="ARBA" id="ARBA00048540"/>
    </source>
</evidence>
<evidence type="ECO:0000256" key="4">
    <source>
        <dbReference type="ARBA" id="ARBA00022630"/>
    </source>
</evidence>
<dbReference type="PIRSF" id="PIRSF006268">
    <property type="entry name" value="ApbE"/>
    <property type="match status" value="1"/>
</dbReference>
<dbReference type="Pfam" id="PF02424">
    <property type="entry name" value="ApbE"/>
    <property type="match status" value="1"/>
</dbReference>
<dbReference type="EMBL" id="WNKW01000005">
    <property type="protein sequence ID" value="MTW34702.1"/>
    <property type="molecule type" value="Genomic_DNA"/>
</dbReference>
<evidence type="ECO:0000313" key="12">
    <source>
        <dbReference type="EMBL" id="MTW34702.1"/>
    </source>
</evidence>
<keyword evidence="13" id="KW-1185">Reference proteome</keyword>
<dbReference type="Proteomes" id="UP000735592">
    <property type="component" value="Unassembled WGS sequence"/>
</dbReference>
<dbReference type="SUPFAM" id="SSF143631">
    <property type="entry name" value="ApbE-like"/>
    <property type="match status" value="1"/>
</dbReference>
<keyword evidence="4 11" id="KW-0285">Flavoprotein</keyword>
<evidence type="ECO:0000256" key="9">
    <source>
        <dbReference type="ARBA" id="ARBA00031306"/>
    </source>
</evidence>
<dbReference type="InterPro" id="IPR024932">
    <property type="entry name" value="ApbE"/>
</dbReference>
<sequence length="290" mass="32148">MASQCEIVLAAPDLARARTQAAAAMAEVARIEHKYSRYRPDSIVARINQAAGRTAVQCDDETLALLQFADELYQHSAGLFDLTSGVLRQAWDFRQPRLPDAARLAECLQRIGWPRVQRDGASIYLPQAGMQLDFGGFGKEYAADRAADVLRQHGVQHGYVNLAGDFRILGPRPNGTPWQIGIQDPRQRDRLVASIPVLQGALTTSGDYERYFELDGQRYCHILDPRDGQPVRYWRSVTILAPLAIVAGGVSTIAMLKQQQGLAYLEASGYSYLAIDHQGQPHQAVRHQTP</sequence>
<comment type="similarity">
    <text evidence="11">Belongs to the ApbE family.</text>
</comment>
<evidence type="ECO:0000256" key="5">
    <source>
        <dbReference type="ARBA" id="ARBA00022679"/>
    </source>
</evidence>
<dbReference type="PANTHER" id="PTHR30040:SF2">
    <property type="entry name" value="FAD:PROTEIN FMN TRANSFERASE"/>
    <property type="match status" value="1"/>
</dbReference>
<keyword evidence="5 11" id="KW-0808">Transferase</keyword>
<comment type="caution">
    <text evidence="12">The sequence shown here is derived from an EMBL/GenBank/DDBJ whole genome shotgun (WGS) entry which is preliminary data.</text>
</comment>
<reference evidence="12 13" key="1">
    <citation type="submission" date="2019-11" db="EMBL/GenBank/DDBJ databases">
        <title>Type strains purchased from KCTC, JCM and DSMZ.</title>
        <authorList>
            <person name="Lu H."/>
        </authorList>
    </citation>
    <scope>NUCLEOTIDE SEQUENCE [LARGE SCALE GENOMIC DNA]</scope>
    <source>
        <strain evidence="12 13">DSM 103461</strain>
    </source>
</reference>
<evidence type="ECO:0000313" key="13">
    <source>
        <dbReference type="Proteomes" id="UP000735592"/>
    </source>
</evidence>
<dbReference type="PANTHER" id="PTHR30040">
    <property type="entry name" value="THIAMINE BIOSYNTHESIS LIPOPROTEIN APBE"/>
    <property type="match status" value="1"/>
</dbReference>
<keyword evidence="6 11" id="KW-0479">Metal-binding</keyword>
<dbReference type="EC" id="2.7.1.180" evidence="2 11"/>
<accession>A0ABW9SRR8</accession>
<dbReference type="InterPro" id="IPR003374">
    <property type="entry name" value="ApbE-like_sf"/>
</dbReference>
<evidence type="ECO:0000256" key="1">
    <source>
        <dbReference type="ARBA" id="ARBA00001946"/>
    </source>
</evidence>
<keyword evidence="7 11" id="KW-0274">FAD</keyword>
<protein>
    <recommendedName>
        <fullName evidence="3 11">FAD:protein FMN transferase</fullName>
        <ecNumber evidence="2 11">2.7.1.180</ecNumber>
    </recommendedName>
    <alternativeName>
        <fullName evidence="9 11">Flavin transferase</fullName>
    </alternativeName>
</protein>
<evidence type="ECO:0000256" key="11">
    <source>
        <dbReference type="PIRNR" id="PIRNR006268"/>
    </source>
</evidence>
<comment type="catalytic activity">
    <reaction evidence="10 11">
        <text>L-threonyl-[protein] + FAD = FMN-L-threonyl-[protein] + AMP + H(+)</text>
        <dbReference type="Rhea" id="RHEA:36847"/>
        <dbReference type="Rhea" id="RHEA-COMP:11060"/>
        <dbReference type="Rhea" id="RHEA-COMP:11061"/>
        <dbReference type="ChEBI" id="CHEBI:15378"/>
        <dbReference type="ChEBI" id="CHEBI:30013"/>
        <dbReference type="ChEBI" id="CHEBI:57692"/>
        <dbReference type="ChEBI" id="CHEBI:74257"/>
        <dbReference type="ChEBI" id="CHEBI:456215"/>
        <dbReference type="EC" id="2.7.1.180"/>
    </reaction>
</comment>
<organism evidence="12 13">
    <name type="scientific">Pseudoduganella danionis</name>
    <dbReference type="NCBI Taxonomy" id="1890295"/>
    <lineage>
        <taxon>Bacteria</taxon>
        <taxon>Pseudomonadati</taxon>
        <taxon>Pseudomonadota</taxon>
        <taxon>Betaproteobacteria</taxon>
        <taxon>Burkholderiales</taxon>
        <taxon>Oxalobacteraceae</taxon>
        <taxon>Telluria group</taxon>
        <taxon>Pseudoduganella</taxon>
    </lineage>
</organism>
<comment type="cofactor">
    <cofactor evidence="1">
        <name>Mg(2+)</name>
        <dbReference type="ChEBI" id="CHEBI:18420"/>
    </cofactor>
</comment>
<evidence type="ECO:0000256" key="8">
    <source>
        <dbReference type="ARBA" id="ARBA00022842"/>
    </source>
</evidence>
<evidence type="ECO:0000256" key="6">
    <source>
        <dbReference type="ARBA" id="ARBA00022723"/>
    </source>
</evidence>
<evidence type="ECO:0000256" key="3">
    <source>
        <dbReference type="ARBA" id="ARBA00016337"/>
    </source>
</evidence>
<dbReference type="GO" id="GO:0016740">
    <property type="term" value="F:transferase activity"/>
    <property type="evidence" value="ECO:0007669"/>
    <property type="project" value="UniProtKB-KW"/>
</dbReference>
<dbReference type="Gene3D" id="3.10.520.10">
    <property type="entry name" value="ApbE-like domains"/>
    <property type="match status" value="1"/>
</dbReference>
<keyword evidence="8 11" id="KW-0460">Magnesium</keyword>